<comment type="caution">
    <text evidence="3">The sequence shown here is derived from an EMBL/GenBank/DDBJ whole genome shotgun (WGS) entry which is preliminary data.</text>
</comment>
<keyword evidence="2" id="KW-0472">Membrane</keyword>
<feature type="transmembrane region" description="Helical" evidence="2">
    <location>
        <begin position="12"/>
        <end position="33"/>
    </location>
</feature>
<dbReference type="InterPro" id="IPR020532">
    <property type="entry name" value="Cycloeucalenol_cycloisomerase"/>
</dbReference>
<sequence length="338" mass="38926">MDTSLSNGALPIEATMTIVLSTMFAILIGMHSVQSPSDKTTSRRDSQSNTTTAWPIQLPDPRTEPTKYCYEVFCWKYTVVWIGIFGFIVVSKSYEYFTAWSYIFVCGGLALPLMLQPIIYPQAYPIEVDGKKALLNPDVSRTFSERYSTKVTLYLLTYSFIGNYWYTHYFYSVLKAKYTMPSHRLNDVPIAMFLATHFYFCTYHVCVSNSILRFVDTRYKAGWRKGVLFWYTVLFLSYFTAFMETLTISSFPYYSFEDRTVAYVWGSAFYGIYFLVSFPGFYYFDSNVDGKKHKSLSLWDAFTTACGHAMMILTLLDFVRLYLGIPLVINGVAFAVTS</sequence>
<gene>
    <name evidence="3" type="ORF">HJC23_003419</name>
</gene>
<dbReference type="AlphaFoldDB" id="A0ABD3QSY2"/>
<reference evidence="3 4" key="1">
    <citation type="journal article" date="2020" name="G3 (Bethesda)">
        <title>Improved Reference Genome for Cyclotella cryptica CCMP332, a Model for Cell Wall Morphogenesis, Salinity Adaptation, and Lipid Production in Diatoms (Bacillariophyta).</title>
        <authorList>
            <person name="Roberts W.R."/>
            <person name="Downey K.M."/>
            <person name="Ruck E.C."/>
            <person name="Traller J.C."/>
            <person name="Alverson A.J."/>
        </authorList>
    </citation>
    <scope>NUCLEOTIDE SEQUENCE [LARGE SCALE GENOMIC DNA]</scope>
    <source>
        <strain evidence="3 4">CCMP332</strain>
    </source>
</reference>
<name>A0ABD3QSY2_9STRA</name>
<keyword evidence="4" id="KW-1185">Reference proteome</keyword>
<keyword evidence="2" id="KW-0812">Transmembrane</keyword>
<evidence type="ECO:0000313" key="3">
    <source>
        <dbReference type="EMBL" id="KAL3803144.1"/>
    </source>
</evidence>
<organism evidence="3 4">
    <name type="scientific">Cyclotella cryptica</name>
    <dbReference type="NCBI Taxonomy" id="29204"/>
    <lineage>
        <taxon>Eukaryota</taxon>
        <taxon>Sar</taxon>
        <taxon>Stramenopiles</taxon>
        <taxon>Ochrophyta</taxon>
        <taxon>Bacillariophyta</taxon>
        <taxon>Coscinodiscophyceae</taxon>
        <taxon>Thalassiosirophycidae</taxon>
        <taxon>Stephanodiscales</taxon>
        <taxon>Stephanodiscaceae</taxon>
        <taxon>Cyclotella</taxon>
    </lineage>
</organism>
<accession>A0ABD3QSY2</accession>
<proteinExistence type="predicted"/>
<feature type="transmembrane region" description="Helical" evidence="2">
    <location>
        <begin position="72"/>
        <end position="90"/>
    </location>
</feature>
<feature type="transmembrane region" description="Helical" evidence="2">
    <location>
        <begin position="227"/>
        <end position="251"/>
    </location>
</feature>
<dbReference type="PANTHER" id="PTHR35136:SF1">
    <property type="entry name" value="CYCLOEUCALENOL CYCLOISOMERASE"/>
    <property type="match status" value="1"/>
</dbReference>
<dbReference type="Proteomes" id="UP001516023">
    <property type="component" value="Unassembled WGS sequence"/>
</dbReference>
<dbReference type="EMBL" id="JABMIG020000015">
    <property type="protein sequence ID" value="KAL3803144.1"/>
    <property type="molecule type" value="Genomic_DNA"/>
</dbReference>
<feature type="region of interest" description="Disordered" evidence="1">
    <location>
        <begin position="34"/>
        <end position="58"/>
    </location>
</feature>
<feature type="transmembrane region" description="Helical" evidence="2">
    <location>
        <begin position="151"/>
        <end position="171"/>
    </location>
</feature>
<feature type="transmembrane region" description="Helical" evidence="2">
    <location>
        <begin position="96"/>
        <end position="115"/>
    </location>
</feature>
<protein>
    <recommendedName>
        <fullName evidence="5">Cycloeucalenol cycloisomerase</fullName>
    </recommendedName>
</protein>
<dbReference type="PANTHER" id="PTHR35136">
    <property type="entry name" value="CYCLOEUCALENOL CYCLOISOMERASE"/>
    <property type="match status" value="1"/>
</dbReference>
<feature type="transmembrane region" description="Helical" evidence="2">
    <location>
        <begin position="191"/>
        <end position="215"/>
    </location>
</feature>
<evidence type="ECO:0000256" key="2">
    <source>
        <dbReference type="SAM" id="Phobius"/>
    </source>
</evidence>
<feature type="transmembrane region" description="Helical" evidence="2">
    <location>
        <begin position="321"/>
        <end position="337"/>
    </location>
</feature>
<evidence type="ECO:0000256" key="1">
    <source>
        <dbReference type="SAM" id="MobiDB-lite"/>
    </source>
</evidence>
<feature type="transmembrane region" description="Helical" evidence="2">
    <location>
        <begin position="263"/>
        <end position="284"/>
    </location>
</feature>
<evidence type="ECO:0000313" key="4">
    <source>
        <dbReference type="Proteomes" id="UP001516023"/>
    </source>
</evidence>
<evidence type="ECO:0008006" key="5">
    <source>
        <dbReference type="Google" id="ProtNLM"/>
    </source>
</evidence>
<keyword evidence="2" id="KW-1133">Transmembrane helix</keyword>